<evidence type="ECO:0000259" key="1">
    <source>
        <dbReference type="Pfam" id="PF03358"/>
    </source>
</evidence>
<dbReference type="RefSeq" id="WP_184692014.1">
    <property type="nucleotide sequence ID" value="NZ_JACHJN010000005.1"/>
</dbReference>
<dbReference type="AlphaFoldDB" id="A0A841CLE0"/>
<dbReference type="InterPro" id="IPR029039">
    <property type="entry name" value="Flavoprotein-like_sf"/>
</dbReference>
<keyword evidence="3" id="KW-1185">Reference proteome</keyword>
<dbReference type="SUPFAM" id="SSF52218">
    <property type="entry name" value="Flavoproteins"/>
    <property type="match status" value="1"/>
</dbReference>
<proteinExistence type="predicted"/>
<dbReference type="Gene3D" id="3.40.50.360">
    <property type="match status" value="1"/>
</dbReference>
<dbReference type="GO" id="GO:0016491">
    <property type="term" value="F:oxidoreductase activity"/>
    <property type="evidence" value="ECO:0007669"/>
    <property type="project" value="InterPro"/>
</dbReference>
<comment type="caution">
    <text evidence="2">The sequence shown here is derived from an EMBL/GenBank/DDBJ whole genome shotgun (WGS) entry which is preliminary data.</text>
</comment>
<evidence type="ECO:0000313" key="3">
    <source>
        <dbReference type="Proteomes" id="UP000547510"/>
    </source>
</evidence>
<dbReference type="InterPro" id="IPR005025">
    <property type="entry name" value="FMN_Rdtase-like_dom"/>
</dbReference>
<name>A0A841CLE0_9PSEU</name>
<gene>
    <name evidence="2" type="ORF">FHS29_003777</name>
</gene>
<reference evidence="2 3" key="1">
    <citation type="submission" date="2020-08" db="EMBL/GenBank/DDBJ databases">
        <title>Genomic Encyclopedia of Type Strains, Phase III (KMG-III): the genomes of soil and plant-associated and newly described type strains.</title>
        <authorList>
            <person name="Whitman W."/>
        </authorList>
    </citation>
    <scope>NUCLEOTIDE SEQUENCE [LARGE SCALE GENOMIC DNA]</scope>
    <source>
        <strain evidence="2 3">CECT 8640</strain>
    </source>
</reference>
<dbReference type="Pfam" id="PF03358">
    <property type="entry name" value="FMN_red"/>
    <property type="match status" value="1"/>
</dbReference>
<dbReference type="EMBL" id="JACHJN010000005">
    <property type="protein sequence ID" value="MBB5957184.1"/>
    <property type="molecule type" value="Genomic_DNA"/>
</dbReference>
<dbReference type="Proteomes" id="UP000547510">
    <property type="component" value="Unassembled WGS sequence"/>
</dbReference>
<protein>
    <submittedName>
        <fullName evidence="2">Multimeric flavodoxin WrbA</fullName>
    </submittedName>
</protein>
<organism evidence="2 3">
    <name type="scientific">Saccharothrix tamanrassetensis</name>
    <dbReference type="NCBI Taxonomy" id="1051531"/>
    <lineage>
        <taxon>Bacteria</taxon>
        <taxon>Bacillati</taxon>
        <taxon>Actinomycetota</taxon>
        <taxon>Actinomycetes</taxon>
        <taxon>Pseudonocardiales</taxon>
        <taxon>Pseudonocardiaceae</taxon>
        <taxon>Saccharothrix</taxon>
    </lineage>
</organism>
<feature type="domain" description="NADPH-dependent FMN reductase-like" evidence="1">
    <location>
        <begin position="17"/>
        <end position="151"/>
    </location>
</feature>
<sequence>MTSSLTALALTCTLKPSPEPSSSDKIARQVLDELASHGVEGDLVRVVDFDVRPGVQTDMGGGDQWPRIRERILAADILLLSTPTWVGHPSSVAQRVMERLDAELSETDDQGRPSMYGKVAVVAVVGNEDGAHKIIADCFQALNDIGFTIPASGGTYWNSEAMVPKDYVELEQTPDAVATTNKKLASNAVHLARLLKQAQYPPVE</sequence>
<evidence type="ECO:0000313" key="2">
    <source>
        <dbReference type="EMBL" id="MBB5957184.1"/>
    </source>
</evidence>
<accession>A0A841CLE0</accession>